<gene>
    <name evidence="1" type="ORF">RHMOL_Rhmol09G0251200</name>
</gene>
<sequence length="151" mass="17070">MQSKEPHQGLTCCEGANPLEREGHLREHRHRWCMSVVSSCHKVIVRPILSRRSSGPAILEKSSEHQILVTDIKVIVSASLWRFAMASLKPNLHHLSYTLCGSFAVACKAMSRNLAFVHGCGAMVVNRAGERNQKGDEQYRKAEERWLMTFN</sequence>
<keyword evidence="2" id="KW-1185">Reference proteome</keyword>
<dbReference type="EMBL" id="CM046396">
    <property type="protein sequence ID" value="KAI8540288.1"/>
    <property type="molecule type" value="Genomic_DNA"/>
</dbReference>
<proteinExistence type="predicted"/>
<dbReference type="Proteomes" id="UP001062846">
    <property type="component" value="Chromosome 9"/>
</dbReference>
<protein>
    <submittedName>
        <fullName evidence="1">Uncharacterized protein</fullName>
    </submittedName>
</protein>
<evidence type="ECO:0000313" key="1">
    <source>
        <dbReference type="EMBL" id="KAI8540288.1"/>
    </source>
</evidence>
<comment type="caution">
    <text evidence="1">The sequence shown here is derived from an EMBL/GenBank/DDBJ whole genome shotgun (WGS) entry which is preliminary data.</text>
</comment>
<organism evidence="1 2">
    <name type="scientific">Rhododendron molle</name>
    <name type="common">Chinese azalea</name>
    <name type="synonym">Azalea mollis</name>
    <dbReference type="NCBI Taxonomy" id="49168"/>
    <lineage>
        <taxon>Eukaryota</taxon>
        <taxon>Viridiplantae</taxon>
        <taxon>Streptophyta</taxon>
        <taxon>Embryophyta</taxon>
        <taxon>Tracheophyta</taxon>
        <taxon>Spermatophyta</taxon>
        <taxon>Magnoliopsida</taxon>
        <taxon>eudicotyledons</taxon>
        <taxon>Gunneridae</taxon>
        <taxon>Pentapetalae</taxon>
        <taxon>asterids</taxon>
        <taxon>Ericales</taxon>
        <taxon>Ericaceae</taxon>
        <taxon>Ericoideae</taxon>
        <taxon>Rhodoreae</taxon>
        <taxon>Rhododendron</taxon>
    </lineage>
</organism>
<reference evidence="1" key="1">
    <citation type="submission" date="2022-02" db="EMBL/GenBank/DDBJ databases">
        <title>Plant Genome Project.</title>
        <authorList>
            <person name="Zhang R.-G."/>
        </authorList>
    </citation>
    <scope>NUCLEOTIDE SEQUENCE</scope>
    <source>
        <strain evidence="1">AT1</strain>
    </source>
</reference>
<accession>A0ACC0MGW1</accession>
<evidence type="ECO:0000313" key="2">
    <source>
        <dbReference type="Proteomes" id="UP001062846"/>
    </source>
</evidence>
<name>A0ACC0MGW1_RHOML</name>